<evidence type="ECO:0000256" key="6">
    <source>
        <dbReference type="ARBA" id="ARBA00022519"/>
    </source>
</evidence>
<feature type="transmembrane region" description="Helical" evidence="12">
    <location>
        <begin position="285"/>
        <end position="304"/>
    </location>
</feature>
<keyword evidence="7 12" id="KW-0812">Transmembrane</keyword>
<dbReference type="GO" id="GO:0005886">
    <property type="term" value="C:plasma membrane"/>
    <property type="evidence" value="ECO:0007669"/>
    <property type="project" value="UniProtKB-SubCell"/>
</dbReference>
<feature type="transmembrane region" description="Helical" evidence="12">
    <location>
        <begin position="226"/>
        <end position="248"/>
    </location>
</feature>
<evidence type="ECO:0000256" key="1">
    <source>
        <dbReference type="ARBA" id="ARBA00004429"/>
    </source>
</evidence>
<keyword evidence="4" id="KW-0813">Transport</keyword>
<dbReference type="RefSeq" id="WP_064052518.1">
    <property type="nucleotide sequence ID" value="NZ_RBPW01000167.1"/>
</dbReference>
<evidence type="ECO:0000256" key="11">
    <source>
        <dbReference type="ARBA" id="ARBA00039381"/>
    </source>
</evidence>
<dbReference type="GO" id="GO:0022857">
    <property type="term" value="F:transmembrane transporter activity"/>
    <property type="evidence" value="ECO:0007669"/>
    <property type="project" value="InterPro"/>
</dbReference>
<accession>A0A3M4B8T9</accession>
<evidence type="ECO:0000256" key="9">
    <source>
        <dbReference type="ARBA" id="ARBA00023136"/>
    </source>
</evidence>
<feature type="transmembrane region" description="Helical" evidence="12">
    <location>
        <begin position="260"/>
        <end position="278"/>
    </location>
</feature>
<dbReference type="PANTHER" id="PTHR32196">
    <property type="entry name" value="ABC TRANSPORTER PERMEASE PROTEIN YPHD-RELATED-RELATED"/>
    <property type="match status" value="1"/>
</dbReference>
<keyword evidence="14" id="KW-1185">Reference proteome</keyword>
<comment type="caution">
    <text evidence="13">The sequence shown here is derived from an EMBL/GenBank/DDBJ whole genome shotgun (WGS) entry which is preliminary data.</text>
</comment>
<sequence length="329" mass="34111">MNARSYTPLPLAARTTSQRAKTVLHWVLQLPPSYLVLAALLVIIAFFANNLLNPMFTSIILRQCAPLGIIVLGQALVMRAGSIDLSVVGVSAMTIYLVTSGVLSSLHPALIVIIPILLGMLVGVLNGIFIAYIRASAVMITLGMTTVLLGAVSWLTTGQPPGAVPKWLNLVTSERLLGLSYAVYIWVGLTIVFALALRTLVFGKFLAAIGDSPKASTISGLPVQRVIFISHVAAGILGAMGALLQTSALGVGSIKPGLDIAMNAIAAAILGAVTFGSARGGVMGPFIAVLAFGYLFAALTVFGIQEPGKLMVQGLVIAVAAISAGVRQK</sequence>
<keyword evidence="9 12" id="KW-0472">Membrane</keyword>
<comment type="subunit">
    <text evidence="3">The complex is composed of two ATP-binding proteins (LsrA), two transmembrane proteins (LsrC and LsrD) and a solute-binding protein (LsrB).</text>
</comment>
<feature type="transmembrane region" description="Helical" evidence="12">
    <location>
        <begin position="85"/>
        <end position="103"/>
    </location>
</feature>
<comment type="function">
    <text evidence="10">Part of the ABC transporter complex LsrABCD involved in autoinducer 2 (AI-2) import. Probably responsible for the translocation of the substrate across the membrane.</text>
</comment>
<reference evidence="13 14" key="1">
    <citation type="submission" date="2018-08" db="EMBL/GenBank/DDBJ databases">
        <title>Recombination of ecologically and evolutionarily significant loci maintains genetic cohesion in the Pseudomonas syringae species complex.</title>
        <authorList>
            <person name="Dillon M."/>
            <person name="Thakur S."/>
            <person name="Almeida R.N.D."/>
            <person name="Weir B.S."/>
            <person name="Guttman D.S."/>
        </authorList>
    </citation>
    <scope>NUCLEOTIDE SEQUENCE [LARGE SCALE GENOMIC DNA]</scope>
    <source>
        <strain evidence="13 14">ICMP 3555</strain>
    </source>
</reference>
<proteinExistence type="inferred from homology"/>
<evidence type="ECO:0000256" key="8">
    <source>
        <dbReference type="ARBA" id="ARBA00022989"/>
    </source>
</evidence>
<protein>
    <recommendedName>
        <fullName evidence="11">Autoinducer 2 import system permease protein LsrD</fullName>
    </recommendedName>
</protein>
<name>A0A3M4B8T9_PSEMA</name>
<evidence type="ECO:0000256" key="12">
    <source>
        <dbReference type="SAM" id="Phobius"/>
    </source>
</evidence>
<evidence type="ECO:0000256" key="3">
    <source>
        <dbReference type="ARBA" id="ARBA00011262"/>
    </source>
</evidence>
<keyword evidence="5" id="KW-1003">Cell membrane</keyword>
<feature type="transmembrane region" description="Helical" evidence="12">
    <location>
        <begin position="176"/>
        <end position="197"/>
    </location>
</feature>
<dbReference type="AlphaFoldDB" id="A0A3M4B8T9"/>
<comment type="subcellular location">
    <subcellularLocation>
        <location evidence="1">Cell inner membrane</location>
        <topology evidence="1">Multi-pass membrane protein</topology>
    </subcellularLocation>
</comment>
<feature type="transmembrane region" description="Helical" evidence="12">
    <location>
        <begin position="137"/>
        <end position="156"/>
    </location>
</feature>
<comment type="similarity">
    <text evidence="2">Belongs to the binding-protein-dependent transport system permease family. AraH/RbsC subfamily.</text>
</comment>
<dbReference type="Proteomes" id="UP000276587">
    <property type="component" value="Unassembled WGS sequence"/>
</dbReference>
<evidence type="ECO:0000256" key="5">
    <source>
        <dbReference type="ARBA" id="ARBA00022475"/>
    </source>
</evidence>
<feature type="transmembrane region" description="Helical" evidence="12">
    <location>
        <begin position="109"/>
        <end position="130"/>
    </location>
</feature>
<dbReference type="Pfam" id="PF02653">
    <property type="entry name" value="BPD_transp_2"/>
    <property type="match status" value="1"/>
</dbReference>
<evidence type="ECO:0000256" key="7">
    <source>
        <dbReference type="ARBA" id="ARBA00022692"/>
    </source>
</evidence>
<organism evidence="13 14">
    <name type="scientific">Pseudomonas marginalis pv. marginalis</name>
    <dbReference type="NCBI Taxonomy" id="97473"/>
    <lineage>
        <taxon>Bacteria</taxon>
        <taxon>Pseudomonadati</taxon>
        <taxon>Pseudomonadota</taxon>
        <taxon>Gammaproteobacteria</taxon>
        <taxon>Pseudomonadales</taxon>
        <taxon>Pseudomonadaceae</taxon>
        <taxon>Pseudomonas</taxon>
    </lineage>
</organism>
<evidence type="ECO:0000256" key="4">
    <source>
        <dbReference type="ARBA" id="ARBA00022448"/>
    </source>
</evidence>
<keyword evidence="8 12" id="KW-1133">Transmembrane helix</keyword>
<evidence type="ECO:0000313" key="13">
    <source>
        <dbReference type="EMBL" id="RMP15573.1"/>
    </source>
</evidence>
<dbReference type="PANTHER" id="PTHR32196:SF71">
    <property type="entry name" value="AUTOINDUCER 2 IMPORT SYSTEM PERMEASE PROTEIN LSRD"/>
    <property type="match status" value="1"/>
</dbReference>
<gene>
    <name evidence="13" type="ORF">ALQ29_01859</name>
</gene>
<evidence type="ECO:0000313" key="14">
    <source>
        <dbReference type="Proteomes" id="UP000276587"/>
    </source>
</evidence>
<feature type="transmembrane region" description="Helical" evidence="12">
    <location>
        <begin position="310"/>
        <end position="326"/>
    </location>
</feature>
<dbReference type="InterPro" id="IPR001851">
    <property type="entry name" value="ABC_transp_permease"/>
</dbReference>
<dbReference type="EMBL" id="RBQF01000008">
    <property type="protein sequence ID" value="RMP15573.1"/>
    <property type="molecule type" value="Genomic_DNA"/>
</dbReference>
<feature type="transmembrane region" description="Helical" evidence="12">
    <location>
        <begin position="59"/>
        <end position="78"/>
    </location>
</feature>
<feature type="transmembrane region" description="Helical" evidence="12">
    <location>
        <begin position="23"/>
        <end position="47"/>
    </location>
</feature>
<evidence type="ECO:0000256" key="10">
    <source>
        <dbReference type="ARBA" id="ARBA00025439"/>
    </source>
</evidence>
<dbReference type="CDD" id="cd06579">
    <property type="entry name" value="TM_PBP1_transp_AraH_like"/>
    <property type="match status" value="1"/>
</dbReference>
<keyword evidence="6" id="KW-0997">Cell inner membrane</keyword>
<evidence type="ECO:0000256" key="2">
    <source>
        <dbReference type="ARBA" id="ARBA00007942"/>
    </source>
</evidence>